<name>A0A345L017_9CAUD</name>
<gene>
    <name evidence="1" type="primary">46</name>
    <name evidence="1" type="ORF">SEA_SANSA_46</name>
</gene>
<reference evidence="1 2" key="1">
    <citation type="submission" date="2018-06" db="EMBL/GenBank/DDBJ databases">
        <authorList>
            <person name="Baez A."/>
            <person name="Claybrook D."/>
            <person name="Craig L."/>
            <person name="Hase N."/>
            <person name="Kimble M."/>
            <person name="Konitzer B."/>
            <person name="Morrill H."/>
            <person name="Passarelli J."/>
            <person name="Molloy S.D."/>
            <person name="Garlena R.A."/>
            <person name="Russell D.A."/>
            <person name="Pope W.H."/>
            <person name="Jacobs-Sera D."/>
            <person name="Hatfull G.F."/>
        </authorList>
    </citation>
    <scope>NUCLEOTIDE SEQUENCE [LARGE SCALE GENOMIC DNA]</scope>
</reference>
<accession>A0A345L017</accession>
<protein>
    <submittedName>
        <fullName evidence="1">Uncharacterized protein</fullName>
    </submittedName>
</protein>
<proteinExistence type="predicted"/>
<sequence>MAQQITLYGGPMHGQSFTLEDGLNHFHIREILPPEFKYGETGKPDDIVKTREGTYSRVGRSRTEFEWDGWRIT</sequence>
<dbReference type="EMBL" id="MH513982">
    <property type="protein sequence ID" value="AXH48619.1"/>
    <property type="molecule type" value="Genomic_DNA"/>
</dbReference>
<organism evidence="1 2">
    <name type="scientific">Microbacterium phage Sansa</name>
    <dbReference type="NCBI Taxonomy" id="2250298"/>
    <lineage>
        <taxon>Viruses</taxon>
        <taxon>Duplodnaviria</taxon>
        <taxon>Heunggongvirae</taxon>
        <taxon>Uroviricota</taxon>
        <taxon>Caudoviricetes</taxon>
        <taxon>Elerivirus</taxon>
        <taxon>Elerivirus eleri</taxon>
    </lineage>
</organism>
<evidence type="ECO:0000313" key="2">
    <source>
        <dbReference type="Proteomes" id="UP000258216"/>
    </source>
</evidence>
<evidence type="ECO:0000313" key="1">
    <source>
        <dbReference type="EMBL" id="AXH48619.1"/>
    </source>
</evidence>
<dbReference type="Proteomes" id="UP000258216">
    <property type="component" value="Segment"/>
</dbReference>